<protein>
    <submittedName>
        <fullName evidence="1">Uncharacterized protein</fullName>
    </submittedName>
</protein>
<keyword evidence="2" id="KW-1185">Reference proteome</keyword>
<proteinExistence type="predicted"/>
<dbReference type="Proteomes" id="UP000544134">
    <property type="component" value="Unassembled WGS sequence"/>
</dbReference>
<comment type="caution">
    <text evidence="1">The sequence shown here is derived from an EMBL/GenBank/DDBJ whole genome shotgun (WGS) entry which is preliminary data.</text>
</comment>
<dbReference type="EMBL" id="JABBGJ010000031">
    <property type="protein sequence ID" value="NMM01515.1"/>
    <property type="molecule type" value="Genomic_DNA"/>
</dbReference>
<reference evidence="1 2" key="1">
    <citation type="submission" date="2020-04" db="EMBL/GenBank/DDBJ databases">
        <title>Paraburkholderia sp. RP-4-7 isolated from soil.</title>
        <authorList>
            <person name="Dahal R.H."/>
        </authorList>
    </citation>
    <scope>NUCLEOTIDE SEQUENCE [LARGE SCALE GENOMIC DNA]</scope>
    <source>
        <strain evidence="1 2">RP-4-7</strain>
    </source>
</reference>
<dbReference type="AlphaFoldDB" id="A0A848INZ2"/>
<accession>A0A848INZ2</accession>
<name>A0A848INZ2_9BURK</name>
<organism evidence="1 2">
    <name type="scientific">Paraburkholderia polaris</name>
    <dbReference type="NCBI Taxonomy" id="2728848"/>
    <lineage>
        <taxon>Bacteria</taxon>
        <taxon>Pseudomonadati</taxon>
        <taxon>Pseudomonadota</taxon>
        <taxon>Betaproteobacteria</taxon>
        <taxon>Burkholderiales</taxon>
        <taxon>Burkholderiaceae</taxon>
        <taxon>Paraburkholderia</taxon>
    </lineage>
</organism>
<dbReference type="RefSeq" id="WP_169488349.1">
    <property type="nucleotide sequence ID" value="NZ_JABBGJ010000031.1"/>
</dbReference>
<sequence>MNIHDIKLIASAVRAGEESAQKGEVGNPFDGVNEHLRLAFHFGWSAQQPMGDSFYTVETLLRLATSVKHPVRFPVRGVDCDRADCLAEIDKGVSVHPLAPGDPVSPLQPV</sequence>
<evidence type="ECO:0000313" key="1">
    <source>
        <dbReference type="EMBL" id="NMM01515.1"/>
    </source>
</evidence>
<evidence type="ECO:0000313" key="2">
    <source>
        <dbReference type="Proteomes" id="UP000544134"/>
    </source>
</evidence>
<gene>
    <name evidence="1" type="ORF">HHL24_26705</name>
</gene>